<comment type="similarity">
    <text evidence="3">Belongs to the YdjC deacetylase family.</text>
</comment>
<dbReference type="InterPro" id="IPR011330">
    <property type="entry name" value="Glyco_hydro/deAcase_b/a-brl"/>
</dbReference>
<evidence type="ECO:0000256" key="1">
    <source>
        <dbReference type="ARBA" id="ARBA00001946"/>
    </source>
</evidence>
<keyword evidence="8" id="KW-0119">Carbohydrate metabolism</keyword>
<reference evidence="9" key="1">
    <citation type="submission" date="2025-08" db="UniProtKB">
        <authorList>
            <consortium name="Ensembl"/>
        </authorList>
    </citation>
    <scope>IDENTIFICATION</scope>
</reference>
<dbReference type="Gene3D" id="3.20.20.370">
    <property type="entry name" value="Glycoside hydrolase/deacetylase"/>
    <property type="match status" value="1"/>
</dbReference>
<dbReference type="Ensembl" id="ENSNMLT00000037637.1">
    <property type="protein sequence ID" value="ENSNMLP00000033774.1"/>
    <property type="gene ID" value="ENSNMLG00000021116.1"/>
</dbReference>
<comment type="function">
    <text evidence="2">Probably catalyzes the deacetylation of acetylated carbohydrates an important step in the degradation of oligosaccharides.</text>
</comment>
<dbReference type="Proteomes" id="UP000694523">
    <property type="component" value="Unplaced"/>
</dbReference>
<keyword evidence="6" id="KW-0378">Hydrolase</keyword>
<keyword evidence="10" id="KW-1185">Reference proteome</keyword>
<keyword evidence="7" id="KW-0460">Magnesium</keyword>
<dbReference type="PANTHER" id="PTHR31609">
    <property type="entry name" value="YDJC DEACETYLASE FAMILY MEMBER"/>
    <property type="match status" value="1"/>
</dbReference>
<sequence>MPESRMKLVVTGDDFGYCARRNQGLVECFLSGGITTVSLLVNGSAAAQAAELANRHSIPIGLHANLTEGAPVCPALLRSSLVDHRGHFHGKMASDTAWNFMDLQVDMELRAQVRRFSELTGHLPQHMDGHQHVHVLPGVRLVFAQVLSHFRIPFTRVPVEPGLHSCPWVPAPLKTFYSQVERDALDSIPGAVPRPGGGRPGERPLSAELMVHPGYPSLPREGGCGDGPDDFSQSLDRQHELGVLTDPALGHLYQRLGVRLCSFSDLTQSST</sequence>
<evidence type="ECO:0000256" key="4">
    <source>
        <dbReference type="ARBA" id="ARBA00018477"/>
    </source>
</evidence>
<dbReference type="SUPFAM" id="SSF88713">
    <property type="entry name" value="Glycoside hydrolase/deacetylase"/>
    <property type="match status" value="1"/>
</dbReference>
<dbReference type="Pfam" id="PF04794">
    <property type="entry name" value="YdjC"/>
    <property type="match status" value="1"/>
</dbReference>
<dbReference type="GO" id="GO:0005975">
    <property type="term" value="P:carbohydrate metabolic process"/>
    <property type="evidence" value="ECO:0007669"/>
    <property type="project" value="InterPro"/>
</dbReference>
<evidence type="ECO:0000256" key="5">
    <source>
        <dbReference type="ARBA" id="ARBA00022723"/>
    </source>
</evidence>
<accession>A0A8C6UG12</accession>
<name>A0A8C6UG12_9GOBI</name>
<evidence type="ECO:0000256" key="3">
    <source>
        <dbReference type="ARBA" id="ARBA00008843"/>
    </source>
</evidence>
<reference evidence="9" key="2">
    <citation type="submission" date="2025-09" db="UniProtKB">
        <authorList>
            <consortium name="Ensembl"/>
        </authorList>
    </citation>
    <scope>IDENTIFICATION</scope>
</reference>
<dbReference type="GO" id="GO:0046872">
    <property type="term" value="F:metal ion binding"/>
    <property type="evidence" value="ECO:0007669"/>
    <property type="project" value="UniProtKB-KW"/>
</dbReference>
<evidence type="ECO:0000256" key="6">
    <source>
        <dbReference type="ARBA" id="ARBA00022801"/>
    </source>
</evidence>
<comment type="cofactor">
    <cofactor evidence="1">
        <name>Mg(2+)</name>
        <dbReference type="ChEBI" id="CHEBI:18420"/>
    </cofactor>
</comment>
<evidence type="ECO:0000313" key="9">
    <source>
        <dbReference type="Ensembl" id="ENSNMLP00000033774.1"/>
    </source>
</evidence>
<dbReference type="PANTHER" id="PTHR31609:SF1">
    <property type="entry name" value="CARBOHYDRATE DEACETYLASE"/>
    <property type="match status" value="1"/>
</dbReference>
<evidence type="ECO:0000256" key="7">
    <source>
        <dbReference type="ARBA" id="ARBA00022842"/>
    </source>
</evidence>
<proteinExistence type="inferred from homology"/>
<organism evidence="9 10">
    <name type="scientific">Neogobius melanostomus</name>
    <name type="common">round goby</name>
    <dbReference type="NCBI Taxonomy" id="47308"/>
    <lineage>
        <taxon>Eukaryota</taxon>
        <taxon>Metazoa</taxon>
        <taxon>Chordata</taxon>
        <taxon>Craniata</taxon>
        <taxon>Vertebrata</taxon>
        <taxon>Euteleostomi</taxon>
        <taxon>Actinopterygii</taxon>
        <taxon>Neopterygii</taxon>
        <taxon>Teleostei</taxon>
        <taxon>Neoteleostei</taxon>
        <taxon>Acanthomorphata</taxon>
        <taxon>Gobiaria</taxon>
        <taxon>Gobiiformes</taxon>
        <taxon>Gobioidei</taxon>
        <taxon>Gobiidae</taxon>
        <taxon>Benthophilinae</taxon>
        <taxon>Neogobiini</taxon>
        <taxon>Neogobius</taxon>
    </lineage>
</organism>
<dbReference type="GO" id="GO:0016787">
    <property type="term" value="F:hydrolase activity"/>
    <property type="evidence" value="ECO:0007669"/>
    <property type="project" value="UniProtKB-KW"/>
</dbReference>
<protein>
    <recommendedName>
        <fullName evidence="4">Carbohydrate deacetylase</fullName>
    </recommendedName>
</protein>
<evidence type="ECO:0000256" key="2">
    <source>
        <dbReference type="ARBA" id="ARBA00003451"/>
    </source>
</evidence>
<keyword evidence="5" id="KW-0479">Metal-binding</keyword>
<dbReference type="AlphaFoldDB" id="A0A8C6UG12"/>
<evidence type="ECO:0000313" key="10">
    <source>
        <dbReference type="Proteomes" id="UP000694523"/>
    </source>
</evidence>
<evidence type="ECO:0000256" key="8">
    <source>
        <dbReference type="ARBA" id="ARBA00023277"/>
    </source>
</evidence>
<dbReference type="InterPro" id="IPR006879">
    <property type="entry name" value="YdjC-like"/>
</dbReference>
<dbReference type="GO" id="GO:0019213">
    <property type="term" value="F:deacetylase activity"/>
    <property type="evidence" value="ECO:0007669"/>
    <property type="project" value="TreeGrafter"/>
</dbReference>